<dbReference type="GO" id="GO:0031501">
    <property type="term" value="C:mannosyltransferase complex"/>
    <property type="evidence" value="ECO:0007669"/>
    <property type="project" value="TreeGrafter"/>
</dbReference>
<accession>A0A7Y9IA99</accession>
<keyword evidence="5" id="KW-0808">Transferase</keyword>
<evidence type="ECO:0000256" key="4">
    <source>
        <dbReference type="ARBA" id="ARBA00022676"/>
    </source>
</evidence>
<keyword evidence="9 10" id="KW-0472">Membrane</keyword>
<evidence type="ECO:0000256" key="1">
    <source>
        <dbReference type="ARBA" id="ARBA00004477"/>
    </source>
</evidence>
<keyword evidence="12" id="KW-1185">Reference proteome</keyword>
<comment type="subcellular location">
    <subcellularLocation>
        <location evidence="1">Endoplasmic reticulum membrane</location>
        <topology evidence="1">Multi-pass membrane protein</topology>
    </subcellularLocation>
</comment>
<keyword evidence="4" id="KW-0328">Glycosyltransferase</keyword>
<dbReference type="GO" id="GO:0016020">
    <property type="term" value="C:membrane"/>
    <property type="evidence" value="ECO:0007669"/>
    <property type="project" value="GOC"/>
</dbReference>
<dbReference type="PANTHER" id="PTHR12468">
    <property type="entry name" value="GPI MANNOSYLTRANSFERASE 2"/>
    <property type="match status" value="1"/>
</dbReference>
<evidence type="ECO:0000256" key="2">
    <source>
        <dbReference type="ARBA" id="ARBA00004687"/>
    </source>
</evidence>
<feature type="transmembrane region" description="Helical" evidence="10">
    <location>
        <begin position="88"/>
        <end position="110"/>
    </location>
</feature>
<organism evidence="11 12">
    <name type="scientific">Microlunatus parietis</name>
    <dbReference type="NCBI Taxonomy" id="682979"/>
    <lineage>
        <taxon>Bacteria</taxon>
        <taxon>Bacillati</taxon>
        <taxon>Actinomycetota</taxon>
        <taxon>Actinomycetes</taxon>
        <taxon>Propionibacteriales</taxon>
        <taxon>Propionibacteriaceae</taxon>
        <taxon>Microlunatus</taxon>
    </lineage>
</organism>
<dbReference type="UniPathway" id="UPA00196"/>
<feature type="transmembrane region" description="Helical" evidence="10">
    <location>
        <begin position="21"/>
        <end position="46"/>
    </location>
</feature>
<keyword evidence="3" id="KW-0337">GPI-anchor biosynthesis</keyword>
<comment type="pathway">
    <text evidence="2">Glycolipid biosynthesis; glycosylphosphatidylinositol-anchor biosynthesis.</text>
</comment>
<feature type="transmembrane region" description="Helical" evidence="10">
    <location>
        <begin position="327"/>
        <end position="345"/>
    </location>
</feature>
<evidence type="ECO:0000256" key="8">
    <source>
        <dbReference type="ARBA" id="ARBA00022989"/>
    </source>
</evidence>
<evidence type="ECO:0000313" key="12">
    <source>
        <dbReference type="Proteomes" id="UP000569914"/>
    </source>
</evidence>
<feature type="transmembrane region" description="Helical" evidence="10">
    <location>
        <begin position="122"/>
        <end position="143"/>
    </location>
</feature>
<feature type="transmembrane region" description="Helical" evidence="10">
    <location>
        <begin position="235"/>
        <end position="256"/>
    </location>
</feature>
<keyword evidence="8 10" id="KW-1133">Transmembrane helix</keyword>
<dbReference type="AlphaFoldDB" id="A0A7Y9IA99"/>
<dbReference type="GO" id="GO:0000009">
    <property type="term" value="F:alpha-1,6-mannosyltransferase activity"/>
    <property type="evidence" value="ECO:0007669"/>
    <property type="project" value="InterPro"/>
</dbReference>
<evidence type="ECO:0008006" key="13">
    <source>
        <dbReference type="Google" id="ProtNLM"/>
    </source>
</evidence>
<reference evidence="11 12" key="1">
    <citation type="submission" date="2020-07" db="EMBL/GenBank/DDBJ databases">
        <title>Sequencing the genomes of 1000 actinobacteria strains.</title>
        <authorList>
            <person name="Klenk H.-P."/>
        </authorList>
    </citation>
    <scope>NUCLEOTIDE SEQUENCE [LARGE SCALE GENOMIC DNA]</scope>
    <source>
        <strain evidence="11 12">DSM 22083</strain>
    </source>
</reference>
<feature type="transmembrane region" description="Helical" evidence="10">
    <location>
        <begin position="58"/>
        <end position="76"/>
    </location>
</feature>
<dbReference type="RefSeq" id="WP_179754155.1">
    <property type="nucleotide sequence ID" value="NZ_JACCBU010000001.1"/>
</dbReference>
<evidence type="ECO:0000256" key="5">
    <source>
        <dbReference type="ARBA" id="ARBA00022679"/>
    </source>
</evidence>
<comment type="caution">
    <text evidence="11">The sequence shown here is derived from an EMBL/GenBank/DDBJ whole genome shotgun (WGS) entry which is preliminary data.</text>
</comment>
<feature type="transmembrane region" description="Helical" evidence="10">
    <location>
        <begin position="303"/>
        <end position="320"/>
    </location>
</feature>
<dbReference type="PANTHER" id="PTHR12468:SF2">
    <property type="entry name" value="GPI MANNOSYLTRANSFERASE 2"/>
    <property type="match status" value="1"/>
</dbReference>
<feature type="transmembrane region" description="Helical" evidence="10">
    <location>
        <begin position="193"/>
        <end position="223"/>
    </location>
</feature>
<evidence type="ECO:0000256" key="10">
    <source>
        <dbReference type="SAM" id="Phobius"/>
    </source>
</evidence>
<name>A0A7Y9IA99_9ACTN</name>
<evidence type="ECO:0000313" key="11">
    <source>
        <dbReference type="EMBL" id="NYE72985.1"/>
    </source>
</evidence>
<sequence length="399" mass="44240">MTTVAAAVRQRLVRIPEWVRFPVFAWLAARALIQGLGWIVVAVAGVPEHARPGPFGTFFNWDSGYFACILEAGYFGPACADGTTIERVAFFPGYPLLARGLGWLFGLGTVPLGDSGAAAGTFALWLVPALCSLGAGILVYRIAEHWHGTTVARRAVIFFLAGPYALFLVVSYSEALYLLGATAAWWCCLRRRYLLTAAFGMIATATRVSGLFLVPALIALYLVDVRRNPGSFRPHRLIMVAASGLGAALYLGWLWWRTGSLTVWFDAQRDGWNRITQWPWQTLRQQLIHVIAEPLPDWRVQSVLELIFAIGLCLAVILLLRRRDWPAALLAGLTALSLMTSNTYLSLARNTLTVFPLFILLASLTVSRPRVFRFWPIMIIGLLILIYNTIQFALGNWAD</sequence>
<evidence type="ECO:0000256" key="6">
    <source>
        <dbReference type="ARBA" id="ARBA00022692"/>
    </source>
</evidence>
<feature type="transmembrane region" description="Helical" evidence="10">
    <location>
        <begin position="351"/>
        <end position="367"/>
    </location>
</feature>
<evidence type="ECO:0000256" key="9">
    <source>
        <dbReference type="ARBA" id="ARBA00023136"/>
    </source>
</evidence>
<feature type="transmembrane region" description="Helical" evidence="10">
    <location>
        <begin position="374"/>
        <end position="394"/>
    </location>
</feature>
<protein>
    <recommendedName>
        <fullName evidence="13">Mannosyltransferase (PIG-V)</fullName>
    </recommendedName>
</protein>
<keyword evidence="7" id="KW-0256">Endoplasmic reticulum</keyword>
<dbReference type="Pfam" id="PF04188">
    <property type="entry name" value="Mannosyl_trans2"/>
    <property type="match status" value="1"/>
</dbReference>
<dbReference type="Proteomes" id="UP000569914">
    <property type="component" value="Unassembled WGS sequence"/>
</dbReference>
<feature type="transmembrane region" description="Helical" evidence="10">
    <location>
        <begin position="155"/>
        <end position="173"/>
    </location>
</feature>
<dbReference type="GO" id="GO:0004376">
    <property type="term" value="F:GPI mannosyltransferase activity"/>
    <property type="evidence" value="ECO:0007669"/>
    <property type="project" value="InterPro"/>
</dbReference>
<keyword evidence="6 10" id="KW-0812">Transmembrane</keyword>
<gene>
    <name evidence="11" type="ORF">BKA15_004314</name>
</gene>
<dbReference type="GO" id="GO:0006506">
    <property type="term" value="P:GPI anchor biosynthetic process"/>
    <property type="evidence" value="ECO:0007669"/>
    <property type="project" value="UniProtKB-UniPathway"/>
</dbReference>
<dbReference type="EMBL" id="JACCBU010000001">
    <property type="protein sequence ID" value="NYE72985.1"/>
    <property type="molecule type" value="Genomic_DNA"/>
</dbReference>
<proteinExistence type="predicted"/>
<evidence type="ECO:0000256" key="3">
    <source>
        <dbReference type="ARBA" id="ARBA00022502"/>
    </source>
</evidence>
<dbReference type="InterPro" id="IPR007315">
    <property type="entry name" value="PIG-V/Gpi18"/>
</dbReference>
<evidence type="ECO:0000256" key="7">
    <source>
        <dbReference type="ARBA" id="ARBA00022824"/>
    </source>
</evidence>